<evidence type="ECO:0000313" key="2">
    <source>
        <dbReference type="EMBL" id="BBI90690.1"/>
    </source>
</evidence>
<sequence>MAKKQNNDLKLIQIPGVTNYDKLRSNSEKKDNFMKFNPFVAQKYNELVKKNHEGESIQQEYLDEQIYQQFLLQSGVFNNSRFGNRGKRTSFFNLDPKSKRSELIRLSSHDQLDEILTKLTDELVVTDQHNTQALSVEIDKNKLEASKISPSIIKKIEDSASRALDDIYYLYGFGALGTKTSLWNKVYLFLIEGSQAYEIVYDDINNPSKIIGVLEIDSLSLEEFTHNGIKYYRHYRELAQKDKYVILHDNQIVRIDWSDGSPNNRFSYLEQLIKAFNNARIINESSIRWTVMNSMFRMIFRVPTRGKSRIASAQTLATEMNRFRDDVEYDSDTGELVVNGKTSPQFSKEYWMAEGDSGSPQIDTIENSGTAFTNPEMNEHFDRKLYRNAKLPFSRFDANSSEAWNLDTRSMLREEIAFGSFCNRIRAILQMLVLKPLYLQLALEIPELRDDQNILSCIKIRFNSYNVFEELMKMDILREKAEGIQALREAFTIETPDGAEKPFFALEFLIREHLPDIDEEKLKINNKLLEKEQKDLLEWQSTINKIQEEHQRALAEIAGDNELDEDGLTLGDDDGIK</sequence>
<protein>
    <submittedName>
        <fullName evidence="2">Portal vertex protein</fullName>
    </submittedName>
</protein>
<dbReference type="EMBL" id="AP019524">
    <property type="protein sequence ID" value="BBI90690.1"/>
    <property type="molecule type" value="Genomic_DNA"/>
</dbReference>
<name>A0A5S9HXG7_9CAUD</name>
<accession>A0A5S9HXG7</accession>
<keyword evidence="3" id="KW-1185">Reference proteome</keyword>
<keyword evidence="1" id="KW-0175">Coiled coil</keyword>
<proteinExistence type="predicted"/>
<dbReference type="GeneID" id="55803103"/>
<organism evidence="2 3">
    <name type="scientific">Tenacibaculum phage PTm1</name>
    <dbReference type="NCBI Taxonomy" id="2547425"/>
    <lineage>
        <taxon>Viruses</taxon>
        <taxon>Duplodnaviria</taxon>
        <taxon>Heunggongvirae</taxon>
        <taxon>Uroviricota</taxon>
        <taxon>Caudoviricetes</taxon>
        <taxon>Shirahamavirus</taxon>
        <taxon>Shirahamavirus PTm1</taxon>
    </lineage>
</organism>
<dbReference type="RefSeq" id="YP_009873982.1">
    <property type="nucleotide sequence ID" value="NC_049340.1"/>
</dbReference>
<reference evidence="2 3" key="1">
    <citation type="journal article" date="2019" name="Arch. Virol.">
        <title>A novel jumbo Tenacibaculum maritimum lytic phage with head-fiber-like appendages.</title>
        <authorList>
            <person name="Kawato Y."/>
            <person name="Istiqomah I."/>
            <person name="Gaafar A.Y."/>
            <person name="Hanaoka M."/>
            <person name="Ishimaru K."/>
            <person name="Yasuike M."/>
            <person name="Nishiki I."/>
            <person name="Nakamura Y."/>
            <person name="Fujiwara A."/>
            <person name="Nakai T."/>
        </authorList>
    </citation>
    <scope>NUCLEOTIDE SEQUENCE [LARGE SCALE GENOMIC DNA]</scope>
    <source>
        <strain evidence="2 3">PTm1</strain>
    </source>
</reference>
<dbReference type="InterPro" id="IPR010823">
    <property type="entry name" value="Portal_Gp20"/>
</dbReference>
<dbReference type="KEGG" id="vg:55803103"/>
<dbReference type="Proteomes" id="UP000422648">
    <property type="component" value="Segment"/>
</dbReference>
<evidence type="ECO:0000313" key="3">
    <source>
        <dbReference type="Proteomes" id="UP000422648"/>
    </source>
</evidence>
<feature type="coiled-coil region" evidence="1">
    <location>
        <begin position="529"/>
        <end position="556"/>
    </location>
</feature>
<dbReference type="Pfam" id="PF07230">
    <property type="entry name" value="Portal_T4"/>
    <property type="match status" value="1"/>
</dbReference>
<evidence type="ECO:0000256" key="1">
    <source>
        <dbReference type="SAM" id="Coils"/>
    </source>
</evidence>